<evidence type="ECO:0000313" key="3">
    <source>
        <dbReference type="Proteomes" id="UP000315689"/>
    </source>
</evidence>
<comment type="caution">
    <text evidence="2">The sequence shown here is derived from an EMBL/GenBank/DDBJ whole genome shotgun (WGS) entry which is preliminary data.</text>
</comment>
<dbReference type="Proteomes" id="UP000315689">
    <property type="component" value="Unassembled WGS sequence"/>
</dbReference>
<feature type="transmembrane region" description="Helical" evidence="1">
    <location>
        <begin position="417"/>
        <end position="436"/>
    </location>
</feature>
<sequence>MIAHCLRGLITFDLIIMLKNLTLNSLKILHSGQIPGRFITAQILESPDKIHQEMGKIYVLLEILQATSIHRQIGQTILNTLKRAYYSGESTSDLQNFEQALKSVNETLAHISQNGETSWIGNLNAIFCLSIQNQVHLATSGKIKTWLIRNDKISEIVDSKIQIIGPHPLKTFSNITSGSIDANDLLIFANSQALNHLSSQIVKQFFANQNFIEAGENIFTFFKKTRDKAIAFFTLNVEIPVENQAVQDIQLTVDKQSASALSQAIKFSKKYILPWVKKTGQNTHQYLKASINKTKTRYLPQSKKFLKTASDRSRQLSREYFQKAKPIIQKTGGGAKKFIGDNLVKIKKDGAEIASTKNDSFIGRSIYTINDYRNEHTSSAKKIVRTANQTIKKVIIKIDNAWYFFRKNYSSSKKRPLMIVICAVTLIFVLIVSISVQRKKQAQKLASQQKSETLSQAQKKLDEGKSALILSDKQTATELFENAINLAQKIQNSEYKTEAEKIISQASNQADSITQTKRYFNLTPFATDLKGEKMFTFQGSAFLLENEKIIKINILSGKKQEIPSIAGKWQDLIKFDDRHFYLLTQAGEIYNFNAEDERLIALNLPQNKTGALIDFDIFADNIYAFSAKDAKIWKFNKNENNYQDPVSYTGSALANQMSKAVALTIDNSIYALLPNKVLKISKGAATDFRLKNLPKTFDDLSNPIDIYTAESISSLYILDQTKARVLEFDKDGNYLKQYLFPPAIKKPTCFQVDHKGKKVWILADGNGYEVDL</sequence>
<organism evidence="2 3">
    <name type="scientific">Candidatus Berkelbacteria bacterium Licking1014_7</name>
    <dbReference type="NCBI Taxonomy" id="2017147"/>
    <lineage>
        <taxon>Bacteria</taxon>
        <taxon>Candidatus Berkelbacteria</taxon>
    </lineage>
</organism>
<evidence type="ECO:0000313" key="2">
    <source>
        <dbReference type="EMBL" id="TSC93180.1"/>
    </source>
</evidence>
<dbReference type="InterPro" id="IPR011042">
    <property type="entry name" value="6-blade_b-propeller_TolB-like"/>
</dbReference>
<keyword evidence="1" id="KW-0812">Transmembrane</keyword>
<reference evidence="2 3" key="1">
    <citation type="submission" date="2017-07" db="EMBL/GenBank/DDBJ databases">
        <title>Mechanisms for carbon and nitrogen cycling indicate functional differentiation within the Candidate Phyla Radiation.</title>
        <authorList>
            <person name="Danczak R.E."/>
            <person name="Johnston M.D."/>
            <person name="Kenah C."/>
            <person name="Slattery M."/>
            <person name="Wrighton K.C."/>
            <person name="Wilkins M.J."/>
        </authorList>
    </citation>
    <scope>NUCLEOTIDE SEQUENCE [LARGE SCALE GENOMIC DNA]</scope>
    <source>
        <strain evidence="2">Licking1014_7</strain>
    </source>
</reference>
<keyword evidence="1" id="KW-1133">Transmembrane helix</keyword>
<dbReference type="AlphaFoldDB" id="A0A554LJY9"/>
<accession>A0A554LJY9</accession>
<dbReference type="EMBL" id="VMGK01000005">
    <property type="protein sequence ID" value="TSC93180.1"/>
    <property type="molecule type" value="Genomic_DNA"/>
</dbReference>
<protein>
    <submittedName>
        <fullName evidence="2">Uncharacterized protein</fullName>
    </submittedName>
</protein>
<dbReference type="Gene3D" id="2.120.10.30">
    <property type="entry name" value="TolB, C-terminal domain"/>
    <property type="match status" value="1"/>
</dbReference>
<evidence type="ECO:0000256" key="1">
    <source>
        <dbReference type="SAM" id="Phobius"/>
    </source>
</evidence>
<proteinExistence type="predicted"/>
<dbReference type="SUPFAM" id="SSF63825">
    <property type="entry name" value="YWTD domain"/>
    <property type="match status" value="1"/>
</dbReference>
<name>A0A554LJY9_9BACT</name>
<gene>
    <name evidence="2" type="ORF">CEN89_190</name>
</gene>
<keyword evidence="1" id="KW-0472">Membrane</keyword>